<dbReference type="Pfam" id="PF00239">
    <property type="entry name" value="Resolvase"/>
    <property type="match status" value="1"/>
</dbReference>
<feature type="domain" description="Recombinase" evidence="1">
    <location>
        <begin position="174"/>
        <end position="341"/>
    </location>
</feature>
<dbReference type="PANTHER" id="PTHR30461">
    <property type="entry name" value="DNA-INVERTASE FROM LAMBDOID PROPHAGE"/>
    <property type="match status" value="1"/>
</dbReference>
<dbReference type="RefSeq" id="WP_151595195.1">
    <property type="nucleotide sequence ID" value="NZ_WBMS02000015.1"/>
</dbReference>
<sequence>MTQQRPRTTAPLRFAFYGRVSTEDKQDPTASKAWQLRRAQTLIESNGGCIVVEYFDVDRSRSIPWVRRPEASRLLEALKDPSRGFDAVVVGEPHRAFYGGQYGLTFPLFDHYGVPLWVPEVGGAIDPVNEAHDMIMSMFGGLSKGERNRVRTRVRSSMAAIAATEGRYLGGRPPYGYKLVDGGPHPHPGKAADGKRLYKLDIDPDAASVVRRIYCEYLGLDGSPEKGLFAIAEGLTRDGIPCPSAHDRARNRHREGLAWAKSAVKTILTNPRYTGHQVWNRQRKDEVLIDVNDVSLGHITKLRWNDRDQWVYSAKVVHPVIIDKDIFDRIEGKLAVRRCQTGGTKARTQSKHAYSLRGVIYCGLCKRKMQAHTYKEYVYFRCRYPEEYALANRVKHPRNIFVREQQVTALVDPWLAKALAPHRIKQTIADIQGAQEPPTNTAAIRAKAQIADCEIKLARHRAALEAGANPATIAQWMAETEAQLVAARAELRTAGVQRRRILSAQEIEALIAGLGDLVHVLKDASPQARQAVYQTLGVRLVYHPGKQEIRVEADLDPDRVVTSMTPHLGKRYVSEGRHAPTAHGPPIHRSSCPTTFRLVCSQQPTCRIWNRPARRFETCARAQHYR</sequence>
<evidence type="ECO:0000313" key="3">
    <source>
        <dbReference type="Proteomes" id="UP000462055"/>
    </source>
</evidence>
<organism evidence="2 3">
    <name type="scientific">Actinomadura physcomitrii</name>
    <dbReference type="NCBI Taxonomy" id="2650748"/>
    <lineage>
        <taxon>Bacteria</taxon>
        <taxon>Bacillati</taxon>
        <taxon>Actinomycetota</taxon>
        <taxon>Actinomycetes</taxon>
        <taxon>Streptosporangiales</taxon>
        <taxon>Thermomonosporaceae</taxon>
        <taxon>Actinomadura</taxon>
    </lineage>
</organism>
<accession>A0A6I4MJA8</accession>
<dbReference type="PROSITE" id="PS51737">
    <property type="entry name" value="RECOMBINASE_DNA_BIND"/>
    <property type="match status" value="1"/>
</dbReference>
<dbReference type="InterPro" id="IPR038109">
    <property type="entry name" value="DNA_bind_recomb_sf"/>
</dbReference>
<dbReference type="Gene3D" id="3.40.50.1390">
    <property type="entry name" value="Resolvase, N-terminal catalytic domain"/>
    <property type="match status" value="1"/>
</dbReference>
<dbReference type="GO" id="GO:0003677">
    <property type="term" value="F:DNA binding"/>
    <property type="evidence" value="ECO:0007669"/>
    <property type="project" value="InterPro"/>
</dbReference>
<gene>
    <name evidence="2" type="ORF">F8568_020540</name>
</gene>
<dbReference type="InterPro" id="IPR006119">
    <property type="entry name" value="Resolv_N"/>
</dbReference>
<dbReference type="CDD" id="cd00338">
    <property type="entry name" value="Ser_Recombinase"/>
    <property type="match status" value="1"/>
</dbReference>
<comment type="caution">
    <text evidence="2">The sequence shown here is derived from an EMBL/GenBank/DDBJ whole genome shotgun (WGS) entry which is preliminary data.</text>
</comment>
<dbReference type="Pfam" id="PF13408">
    <property type="entry name" value="Zn_ribbon_recom"/>
    <property type="match status" value="1"/>
</dbReference>
<dbReference type="InterPro" id="IPR011109">
    <property type="entry name" value="DNA_bind_recombinase_dom"/>
</dbReference>
<proteinExistence type="predicted"/>
<dbReference type="Proteomes" id="UP000462055">
    <property type="component" value="Unassembled WGS sequence"/>
</dbReference>
<dbReference type="InterPro" id="IPR050639">
    <property type="entry name" value="SSR_resolvase"/>
</dbReference>
<evidence type="ECO:0000259" key="1">
    <source>
        <dbReference type="PROSITE" id="PS51737"/>
    </source>
</evidence>
<dbReference type="Pfam" id="PF07508">
    <property type="entry name" value="Recombinase"/>
    <property type="match status" value="1"/>
</dbReference>
<dbReference type="Gene3D" id="3.90.1750.20">
    <property type="entry name" value="Putative Large Serine Recombinase, Chain B, Domain 2"/>
    <property type="match status" value="1"/>
</dbReference>
<reference evidence="2" key="1">
    <citation type="submission" date="2019-12" db="EMBL/GenBank/DDBJ databases">
        <title>Actinomadura physcomitrii sp. nov., a novel actinomycete isolated from moss [Physcomitrium sphaericum (Ludw) Fuernr].</title>
        <authorList>
            <person name="Zhuang X."/>
        </authorList>
    </citation>
    <scope>NUCLEOTIDE SEQUENCE [LARGE SCALE GENOMIC DNA]</scope>
    <source>
        <strain evidence="2">LD22</strain>
    </source>
</reference>
<dbReference type="EMBL" id="WBMS02000015">
    <property type="protein sequence ID" value="MWA02719.1"/>
    <property type="molecule type" value="Genomic_DNA"/>
</dbReference>
<dbReference type="AlphaFoldDB" id="A0A6I4MJA8"/>
<name>A0A6I4MJA8_9ACTN</name>
<dbReference type="SUPFAM" id="SSF53041">
    <property type="entry name" value="Resolvase-like"/>
    <property type="match status" value="1"/>
</dbReference>
<evidence type="ECO:0000313" key="2">
    <source>
        <dbReference type="EMBL" id="MWA02719.1"/>
    </source>
</evidence>
<dbReference type="InterPro" id="IPR036162">
    <property type="entry name" value="Resolvase-like_N_sf"/>
</dbReference>
<dbReference type="GO" id="GO:0000150">
    <property type="term" value="F:DNA strand exchange activity"/>
    <property type="evidence" value="ECO:0007669"/>
    <property type="project" value="InterPro"/>
</dbReference>
<dbReference type="SMART" id="SM00857">
    <property type="entry name" value="Resolvase"/>
    <property type="match status" value="1"/>
</dbReference>
<dbReference type="PANTHER" id="PTHR30461:SF23">
    <property type="entry name" value="DNA RECOMBINASE-RELATED"/>
    <property type="match status" value="1"/>
</dbReference>
<keyword evidence="3" id="KW-1185">Reference proteome</keyword>
<protein>
    <submittedName>
        <fullName evidence="2">Recombinase family protein</fullName>
    </submittedName>
</protein>
<dbReference type="InterPro" id="IPR025827">
    <property type="entry name" value="Zn_ribbon_recom_dom"/>
</dbReference>